<dbReference type="GO" id="GO:0008061">
    <property type="term" value="F:chitin binding"/>
    <property type="evidence" value="ECO:0007669"/>
    <property type="project" value="UniProtKB-KW"/>
</dbReference>
<dbReference type="Gene3D" id="2.170.140.10">
    <property type="entry name" value="Chitin binding domain"/>
    <property type="match status" value="1"/>
</dbReference>
<dbReference type="InterPro" id="IPR002557">
    <property type="entry name" value="Chitin-bd_dom"/>
</dbReference>
<dbReference type="InterPro" id="IPR051940">
    <property type="entry name" value="Chitin_bind-dev_reg"/>
</dbReference>
<reference evidence="9" key="1">
    <citation type="submission" date="2025-08" db="UniProtKB">
        <authorList>
            <consortium name="RefSeq"/>
        </authorList>
    </citation>
    <scope>IDENTIFICATION</scope>
    <source>
        <tissue evidence="9">Whole body</tissue>
    </source>
</reference>
<dbReference type="InterPro" id="IPR036508">
    <property type="entry name" value="Chitin-bd_dom_sf"/>
</dbReference>
<keyword evidence="8" id="KW-1185">Reference proteome</keyword>
<gene>
    <name evidence="9" type="primary">LOC108624161</name>
</gene>
<dbReference type="PANTHER" id="PTHR23301">
    <property type="entry name" value="CHITIN BINDING PERITROPHIN-A"/>
    <property type="match status" value="1"/>
</dbReference>
<dbReference type="RefSeq" id="XP_017878760.2">
    <property type="nucleotide sequence ID" value="XM_018023271.2"/>
</dbReference>
<dbReference type="PROSITE" id="PS50940">
    <property type="entry name" value="CHIT_BIND_II"/>
    <property type="match status" value="1"/>
</dbReference>
<feature type="domain" description="Chitin-binding type-2" evidence="7">
    <location>
        <begin position="45"/>
        <end position="103"/>
    </location>
</feature>
<sequence>MTSTTTAAIFLFLASGIVCLAKPAAYEGLADAVYQPLKLRAKRDSTLCPERYGRFPHPTQCDAYVECEDGVPEQKLCPDGLLFDPTKRYTYPCVYPIDANCDGRPNRRKFTEK</sequence>
<keyword evidence="3" id="KW-0677">Repeat</keyword>
<name>A0AAJ7IWQ2_9HYME</name>
<evidence type="ECO:0000259" key="7">
    <source>
        <dbReference type="PROSITE" id="PS50940"/>
    </source>
</evidence>
<feature type="signal peptide" evidence="6">
    <location>
        <begin position="1"/>
        <end position="21"/>
    </location>
</feature>
<evidence type="ECO:0000313" key="8">
    <source>
        <dbReference type="Proteomes" id="UP000694925"/>
    </source>
</evidence>
<dbReference type="GeneID" id="108624161"/>
<evidence type="ECO:0000256" key="4">
    <source>
        <dbReference type="ARBA" id="ARBA00023157"/>
    </source>
</evidence>
<evidence type="ECO:0000256" key="2">
    <source>
        <dbReference type="ARBA" id="ARBA00022729"/>
    </source>
</evidence>
<evidence type="ECO:0000256" key="5">
    <source>
        <dbReference type="ARBA" id="ARBA00023180"/>
    </source>
</evidence>
<evidence type="ECO:0000313" key="9">
    <source>
        <dbReference type="RefSeq" id="XP_017878760.2"/>
    </source>
</evidence>
<proteinExistence type="predicted"/>
<evidence type="ECO:0000256" key="6">
    <source>
        <dbReference type="SAM" id="SignalP"/>
    </source>
</evidence>
<dbReference type="AlphaFoldDB" id="A0AAJ7IWQ2"/>
<dbReference type="Pfam" id="PF01607">
    <property type="entry name" value="CBM_14"/>
    <property type="match status" value="1"/>
</dbReference>
<dbReference type="Proteomes" id="UP000694925">
    <property type="component" value="Unplaced"/>
</dbReference>
<dbReference type="GO" id="GO:0005576">
    <property type="term" value="C:extracellular region"/>
    <property type="evidence" value="ECO:0007669"/>
    <property type="project" value="InterPro"/>
</dbReference>
<dbReference type="SUPFAM" id="SSF57625">
    <property type="entry name" value="Invertebrate chitin-binding proteins"/>
    <property type="match status" value="1"/>
</dbReference>
<dbReference type="SMART" id="SM00494">
    <property type="entry name" value="ChtBD2"/>
    <property type="match status" value="1"/>
</dbReference>
<keyword evidence="4" id="KW-1015">Disulfide bond</keyword>
<keyword evidence="5" id="KW-0325">Glycoprotein</keyword>
<protein>
    <submittedName>
        <fullName evidence="9">Protein obstructor-E-like</fullName>
    </submittedName>
</protein>
<dbReference type="PANTHER" id="PTHR23301:SF110">
    <property type="entry name" value="LD43683P-RELATED"/>
    <property type="match status" value="1"/>
</dbReference>
<keyword evidence="1" id="KW-0147">Chitin-binding</keyword>
<evidence type="ECO:0000256" key="3">
    <source>
        <dbReference type="ARBA" id="ARBA00022737"/>
    </source>
</evidence>
<keyword evidence="2 6" id="KW-0732">Signal</keyword>
<evidence type="ECO:0000256" key="1">
    <source>
        <dbReference type="ARBA" id="ARBA00022669"/>
    </source>
</evidence>
<organism evidence="8 9">
    <name type="scientific">Ceratina calcarata</name>
    <dbReference type="NCBI Taxonomy" id="156304"/>
    <lineage>
        <taxon>Eukaryota</taxon>
        <taxon>Metazoa</taxon>
        <taxon>Ecdysozoa</taxon>
        <taxon>Arthropoda</taxon>
        <taxon>Hexapoda</taxon>
        <taxon>Insecta</taxon>
        <taxon>Pterygota</taxon>
        <taxon>Neoptera</taxon>
        <taxon>Endopterygota</taxon>
        <taxon>Hymenoptera</taxon>
        <taxon>Apocrita</taxon>
        <taxon>Aculeata</taxon>
        <taxon>Apoidea</taxon>
        <taxon>Anthophila</taxon>
        <taxon>Apidae</taxon>
        <taxon>Ceratina</taxon>
        <taxon>Zadontomerus</taxon>
    </lineage>
</organism>
<feature type="chain" id="PRO_5042502988" evidence="6">
    <location>
        <begin position="22"/>
        <end position="113"/>
    </location>
</feature>
<dbReference type="KEGG" id="ccal:108624161"/>
<accession>A0AAJ7IWQ2</accession>